<gene>
    <name evidence="1" type="ORF">Pbs1_25740</name>
</gene>
<evidence type="ECO:0008006" key="2">
    <source>
        <dbReference type="Google" id="ProtNLM"/>
    </source>
</evidence>
<proteinExistence type="predicted"/>
<organism evidence="1">
    <name type="scientific">Tenacibaculum sp. Pbs-1</name>
    <dbReference type="NCBI Taxonomy" id="3238748"/>
    <lineage>
        <taxon>Bacteria</taxon>
        <taxon>Pseudomonadati</taxon>
        <taxon>Bacteroidota</taxon>
        <taxon>Flavobacteriia</taxon>
        <taxon>Flavobacteriales</taxon>
        <taxon>Flavobacteriaceae</taxon>
        <taxon>Tenacibaculum</taxon>
    </lineage>
</organism>
<sequence length="254" mass="30213">MKNPYKKHLDIFFETITDFKHTANRMNKVLLQDVEKYTTEQAKFISGTSLIIGDWTGPTDNGWKINFHTGITKSTFKENYALEVEKVLSREFGLAFSQCYEAFETLLKDFIYLKIQTDKNFREKLKSDKDYSREKLKGGEDIFKLIKKACGKRFVKYSKENNNNFKLSELFKIISEIRHSITHSKGKLKTSKIPNDKYYKSLFEHLLPLNKLENESIQLNFDYKNFDRLIIYLSEFGFQIYKMLSLEDNYEWRI</sequence>
<dbReference type="EMBL" id="AP035888">
    <property type="protein sequence ID" value="BFP69231.1"/>
    <property type="molecule type" value="Genomic_DNA"/>
</dbReference>
<evidence type="ECO:0000313" key="1">
    <source>
        <dbReference type="EMBL" id="BFP69231.1"/>
    </source>
</evidence>
<dbReference type="AlphaFoldDB" id="A0AB33L382"/>
<protein>
    <recommendedName>
        <fullName evidence="2">RiboL-PSP-HEPN domain-containing protein</fullName>
    </recommendedName>
</protein>
<accession>A0AB33L382</accession>
<reference evidence="1" key="1">
    <citation type="submission" date="2024-08" db="EMBL/GenBank/DDBJ databases">
        <title>Whole genome sequence of Tenacibaculum sp. strain pbs-1 associated with black-spot shell disease in Akoya pearl oysters.</title>
        <authorList>
            <person name="Sakatoku A."/>
            <person name="Suzuki T."/>
            <person name="Hatano K."/>
            <person name="Seki M."/>
            <person name="Tanaka D."/>
            <person name="Nakamura S."/>
            <person name="Suzuki N."/>
            <person name="Isshiki T."/>
        </authorList>
    </citation>
    <scope>NUCLEOTIDE SEQUENCE</scope>
    <source>
        <strain evidence="1">Pbs-1</strain>
    </source>
</reference>
<name>A0AB33L382_9FLAO</name>